<evidence type="ECO:0000256" key="1">
    <source>
        <dbReference type="ARBA" id="ARBA00004613"/>
    </source>
</evidence>
<evidence type="ECO:0000256" key="3">
    <source>
        <dbReference type="ARBA" id="ARBA00022525"/>
    </source>
</evidence>
<name>A0A2U1L0J0_ARTAN</name>
<evidence type="ECO:0000313" key="9">
    <source>
        <dbReference type="Proteomes" id="UP000245207"/>
    </source>
</evidence>
<keyword evidence="5 7" id="KW-0732">Signal</keyword>
<accession>A0A2U1L0J0</accession>
<comment type="subcellular location">
    <subcellularLocation>
        <location evidence="1">Secreted</location>
    </subcellularLocation>
</comment>
<dbReference type="PANTHER" id="PTHR33136">
    <property type="entry name" value="RAPID ALKALINIZATION FACTOR-LIKE"/>
    <property type="match status" value="1"/>
</dbReference>
<evidence type="ECO:0000313" key="8">
    <source>
        <dbReference type="EMBL" id="PWA42480.1"/>
    </source>
</evidence>
<comment type="caution">
    <text evidence="8">The sequence shown here is derived from an EMBL/GenBank/DDBJ whole genome shotgun (WGS) entry which is preliminary data.</text>
</comment>
<dbReference type="GO" id="GO:0019722">
    <property type="term" value="P:calcium-mediated signaling"/>
    <property type="evidence" value="ECO:0007669"/>
    <property type="project" value="TreeGrafter"/>
</dbReference>
<dbReference type="EMBL" id="PKPP01012370">
    <property type="protein sequence ID" value="PWA42480.1"/>
    <property type="molecule type" value="Genomic_DNA"/>
</dbReference>
<feature type="signal peptide" evidence="7">
    <location>
        <begin position="1"/>
        <end position="26"/>
    </location>
</feature>
<evidence type="ECO:0000256" key="6">
    <source>
        <dbReference type="ARBA" id="ARBA00023157"/>
    </source>
</evidence>
<dbReference type="PANTHER" id="PTHR33136:SF107">
    <property type="entry name" value="RAPID ALKALINIZATION FACTOR"/>
    <property type="match status" value="1"/>
</dbReference>
<keyword evidence="9" id="KW-1185">Reference proteome</keyword>
<comment type="similarity">
    <text evidence="2">Belongs to the plant rapid alkalinization factor (RALF) family.</text>
</comment>
<sequence length="151" mass="16349">MMKISSSLIFLTLLIISAAVLRPVAASAGSNEVSWLRGGECSGSIAECMTSGEEFEMESGSARHLLQAATRHISYDALQGNNVPCSQRGASYYNCRSGGQANPYQRGCSTITRCRRALFGEDMVGFYARRPFFVCLKTCMSDMPPPPSVSD</sequence>
<feature type="chain" id="PRO_5015743371" description="Rapid ALkalinization Factor" evidence="7">
    <location>
        <begin position="27"/>
        <end position="151"/>
    </location>
</feature>
<dbReference type="AlphaFoldDB" id="A0A2U1L0J0"/>
<reference evidence="8 9" key="1">
    <citation type="journal article" date="2018" name="Mol. Plant">
        <title>The genome of Artemisia annua provides insight into the evolution of Asteraceae family and artemisinin biosynthesis.</title>
        <authorList>
            <person name="Shen Q."/>
            <person name="Zhang L."/>
            <person name="Liao Z."/>
            <person name="Wang S."/>
            <person name="Yan T."/>
            <person name="Shi P."/>
            <person name="Liu M."/>
            <person name="Fu X."/>
            <person name="Pan Q."/>
            <person name="Wang Y."/>
            <person name="Lv Z."/>
            <person name="Lu X."/>
            <person name="Zhang F."/>
            <person name="Jiang W."/>
            <person name="Ma Y."/>
            <person name="Chen M."/>
            <person name="Hao X."/>
            <person name="Li L."/>
            <person name="Tang Y."/>
            <person name="Lv G."/>
            <person name="Zhou Y."/>
            <person name="Sun X."/>
            <person name="Brodelius P.E."/>
            <person name="Rose J.K.C."/>
            <person name="Tang K."/>
        </authorList>
    </citation>
    <scope>NUCLEOTIDE SEQUENCE [LARGE SCALE GENOMIC DNA]</scope>
    <source>
        <strain evidence="9">cv. Huhao1</strain>
        <tissue evidence="8">Leaf</tissue>
    </source>
</reference>
<dbReference type="GO" id="GO:0009506">
    <property type="term" value="C:plasmodesma"/>
    <property type="evidence" value="ECO:0007669"/>
    <property type="project" value="TreeGrafter"/>
</dbReference>
<evidence type="ECO:0000256" key="5">
    <source>
        <dbReference type="ARBA" id="ARBA00022729"/>
    </source>
</evidence>
<dbReference type="OrthoDB" id="1613518at2759"/>
<evidence type="ECO:0008006" key="10">
    <source>
        <dbReference type="Google" id="ProtNLM"/>
    </source>
</evidence>
<dbReference type="InterPro" id="IPR008801">
    <property type="entry name" value="RALF"/>
</dbReference>
<organism evidence="8 9">
    <name type="scientific">Artemisia annua</name>
    <name type="common">Sweet wormwood</name>
    <dbReference type="NCBI Taxonomy" id="35608"/>
    <lineage>
        <taxon>Eukaryota</taxon>
        <taxon>Viridiplantae</taxon>
        <taxon>Streptophyta</taxon>
        <taxon>Embryophyta</taxon>
        <taxon>Tracheophyta</taxon>
        <taxon>Spermatophyta</taxon>
        <taxon>Magnoliopsida</taxon>
        <taxon>eudicotyledons</taxon>
        <taxon>Gunneridae</taxon>
        <taxon>Pentapetalae</taxon>
        <taxon>asterids</taxon>
        <taxon>campanulids</taxon>
        <taxon>Asterales</taxon>
        <taxon>Asteraceae</taxon>
        <taxon>Asteroideae</taxon>
        <taxon>Anthemideae</taxon>
        <taxon>Artemisiinae</taxon>
        <taxon>Artemisia</taxon>
    </lineage>
</organism>
<protein>
    <recommendedName>
        <fullName evidence="10">Rapid ALkalinization Factor</fullName>
    </recommendedName>
</protein>
<gene>
    <name evidence="8" type="ORF">CTI12_AA544050</name>
</gene>
<keyword evidence="6" id="KW-1015">Disulfide bond</keyword>
<dbReference type="GO" id="GO:0005576">
    <property type="term" value="C:extracellular region"/>
    <property type="evidence" value="ECO:0007669"/>
    <property type="project" value="UniProtKB-SubCell"/>
</dbReference>
<dbReference type="Proteomes" id="UP000245207">
    <property type="component" value="Unassembled WGS sequence"/>
</dbReference>
<proteinExistence type="inferred from homology"/>
<keyword evidence="4" id="KW-0372">Hormone</keyword>
<dbReference type="GO" id="GO:0005179">
    <property type="term" value="F:hormone activity"/>
    <property type="evidence" value="ECO:0007669"/>
    <property type="project" value="UniProtKB-KW"/>
</dbReference>
<dbReference type="STRING" id="35608.A0A2U1L0J0"/>
<evidence type="ECO:0000256" key="7">
    <source>
        <dbReference type="SAM" id="SignalP"/>
    </source>
</evidence>
<keyword evidence="3" id="KW-0964">Secreted</keyword>
<evidence type="ECO:0000256" key="4">
    <source>
        <dbReference type="ARBA" id="ARBA00022702"/>
    </source>
</evidence>
<dbReference type="Pfam" id="PF05498">
    <property type="entry name" value="RALF"/>
    <property type="match status" value="1"/>
</dbReference>
<evidence type="ECO:0000256" key="2">
    <source>
        <dbReference type="ARBA" id="ARBA00009178"/>
    </source>
</evidence>